<dbReference type="InterPro" id="IPR051397">
    <property type="entry name" value="Zn-ADH-like_protein"/>
</dbReference>
<evidence type="ECO:0000313" key="3">
    <source>
        <dbReference type="Proteomes" id="UP000249008"/>
    </source>
</evidence>
<dbReference type="Pfam" id="PF08240">
    <property type="entry name" value="ADH_N"/>
    <property type="match status" value="1"/>
</dbReference>
<sequence>MNFKALRIYEENGTFIRKIVERDIDELPEGEVLIKVKYSSLNYKDALSCIGNRGVTREYPHTPGIDAAGIVEDSKVSEFIKGEKVFITGYDLGMNTDGGFGEYVRVPANWVVKKPANLSLKEAMIYGTAGFTSALSVFELIKEVAPEDGDILVIGAGGGVGSHSVKFLTKLGYSVTAVVNDEKGIEYAKELGASACILRDEIDDKSGKPMLKQKWAGVIDTVGGNPLSTAIRSLKYAGVVTTCGNIAGGDIPVANVYPFILRGVKLIGIDSVQCPMKKRKEVWDTLAEKWKGENLEKGIKEVSLDEISDSVDKMLAQQLIGRVILKHK</sequence>
<gene>
    <name evidence="2" type="primary">yhfP</name>
    <name evidence="2" type="ORF">NCTC12112_00067</name>
</gene>
<accession>A0AAX2J646</accession>
<dbReference type="Pfam" id="PF00107">
    <property type="entry name" value="ADH_zinc_N"/>
    <property type="match status" value="1"/>
</dbReference>
<dbReference type="InterPro" id="IPR020843">
    <property type="entry name" value="ER"/>
</dbReference>
<dbReference type="InterPro" id="IPR013154">
    <property type="entry name" value="ADH-like_N"/>
</dbReference>
<dbReference type="InterPro" id="IPR036291">
    <property type="entry name" value="NAD(P)-bd_dom_sf"/>
</dbReference>
<dbReference type="PANTHER" id="PTHR43677:SF1">
    <property type="entry name" value="ACRYLYL-COA REDUCTASE ACUI-RELATED"/>
    <property type="match status" value="1"/>
</dbReference>
<evidence type="ECO:0000259" key="1">
    <source>
        <dbReference type="SMART" id="SM00829"/>
    </source>
</evidence>
<evidence type="ECO:0000313" key="2">
    <source>
        <dbReference type="EMBL" id="SQI99358.1"/>
    </source>
</evidence>
<dbReference type="Gene3D" id="3.40.50.720">
    <property type="entry name" value="NAD(P)-binding Rossmann-like Domain"/>
    <property type="match status" value="1"/>
</dbReference>
<keyword evidence="2" id="KW-0560">Oxidoreductase</keyword>
<dbReference type="GO" id="GO:0043957">
    <property type="term" value="F:acryloyl-CoA reductase (NADPH) activity"/>
    <property type="evidence" value="ECO:0007669"/>
    <property type="project" value="TreeGrafter"/>
</dbReference>
<dbReference type="PANTHER" id="PTHR43677">
    <property type="entry name" value="SHORT-CHAIN DEHYDROGENASE/REDUCTASE"/>
    <property type="match status" value="1"/>
</dbReference>
<proteinExistence type="predicted"/>
<dbReference type="EMBL" id="LS483487">
    <property type="protein sequence ID" value="SQI99358.1"/>
    <property type="molecule type" value="Genomic_DNA"/>
</dbReference>
<dbReference type="Proteomes" id="UP000249008">
    <property type="component" value="Chromosome 1"/>
</dbReference>
<protein>
    <submittedName>
        <fullName evidence="2">Quinone oxidoreductase YhfP</fullName>
        <ecNumber evidence="2">1.6.5.-</ecNumber>
    </submittedName>
</protein>
<dbReference type="AlphaFoldDB" id="A0AAX2J646"/>
<dbReference type="RefSeq" id="WP_005978693.1">
    <property type="nucleotide sequence ID" value="NZ_CABKNW010000004.1"/>
</dbReference>
<dbReference type="InterPro" id="IPR011032">
    <property type="entry name" value="GroES-like_sf"/>
</dbReference>
<dbReference type="GeneID" id="78454668"/>
<dbReference type="NCBIfam" id="TIGR02823">
    <property type="entry name" value="oxido_YhdH"/>
    <property type="match status" value="1"/>
</dbReference>
<dbReference type="EC" id="1.6.5.-" evidence="2"/>
<dbReference type="Gene3D" id="3.90.180.10">
    <property type="entry name" value="Medium-chain alcohol dehydrogenases, catalytic domain"/>
    <property type="match status" value="1"/>
</dbReference>
<organism evidence="2 3">
    <name type="scientific">Fusobacterium ulcerans</name>
    <dbReference type="NCBI Taxonomy" id="861"/>
    <lineage>
        <taxon>Bacteria</taxon>
        <taxon>Fusobacteriati</taxon>
        <taxon>Fusobacteriota</taxon>
        <taxon>Fusobacteriia</taxon>
        <taxon>Fusobacteriales</taxon>
        <taxon>Fusobacteriaceae</taxon>
        <taxon>Fusobacterium</taxon>
    </lineage>
</organism>
<dbReference type="InterPro" id="IPR013149">
    <property type="entry name" value="ADH-like_C"/>
</dbReference>
<dbReference type="CDD" id="cd05280">
    <property type="entry name" value="MDR_yhdh_yhfp"/>
    <property type="match status" value="1"/>
</dbReference>
<dbReference type="SMART" id="SM00829">
    <property type="entry name" value="PKS_ER"/>
    <property type="match status" value="1"/>
</dbReference>
<dbReference type="SUPFAM" id="SSF50129">
    <property type="entry name" value="GroES-like"/>
    <property type="match status" value="1"/>
</dbReference>
<dbReference type="SUPFAM" id="SSF51735">
    <property type="entry name" value="NAD(P)-binding Rossmann-fold domains"/>
    <property type="match status" value="1"/>
</dbReference>
<reference evidence="2 3" key="1">
    <citation type="submission" date="2018-06" db="EMBL/GenBank/DDBJ databases">
        <authorList>
            <consortium name="Pathogen Informatics"/>
            <person name="Doyle S."/>
        </authorList>
    </citation>
    <scope>NUCLEOTIDE SEQUENCE [LARGE SCALE GENOMIC DNA]</scope>
    <source>
        <strain evidence="2 3">NCTC12112</strain>
    </source>
</reference>
<dbReference type="KEGG" id="ful:C4N20_07600"/>
<feature type="domain" description="Enoyl reductase (ER)" evidence="1">
    <location>
        <begin position="13"/>
        <end position="325"/>
    </location>
</feature>
<dbReference type="InterPro" id="IPR014188">
    <property type="entry name" value="Acrylyl-CoA_reductase_AcuI"/>
</dbReference>
<name>A0AAX2J646_9FUSO</name>